<accession>A0ABR9JTE2</accession>
<feature type="transmembrane region" description="Helical" evidence="1">
    <location>
        <begin position="61"/>
        <end position="82"/>
    </location>
</feature>
<name>A0ABR9JTE2_9ACTN</name>
<feature type="transmembrane region" description="Helical" evidence="1">
    <location>
        <begin position="129"/>
        <end position="149"/>
    </location>
</feature>
<gene>
    <name evidence="2" type="ORF">H4W34_003677</name>
</gene>
<evidence type="ECO:0000256" key="1">
    <source>
        <dbReference type="SAM" id="Phobius"/>
    </source>
</evidence>
<dbReference type="Proteomes" id="UP000627838">
    <property type="component" value="Unassembled WGS sequence"/>
</dbReference>
<sequence>MSVDPSLKPRNETDHERLDRQLIEMLQGFRVAVTGVQMLFAFLLTVPYAAGWDRIDETGKILFFVALFGAALASICFSAPVFQHRILFRMDQKEALVRRANRLGICGGLALAVSISASTTLIMETLTTAWASILTAICVVALCGWLWFLQPFRDRIRLIRRVTPTALEDLTGVE</sequence>
<dbReference type="InterPro" id="IPR046291">
    <property type="entry name" value="DUF6328"/>
</dbReference>
<proteinExistence type="predicted"/>
<evidence type="ECO:0000313" key="2">
    <source>
        <dbReference type="EMBL" id="MBE1533844.1"/>
    </source>
</evidence>
<evidence type="ECO:0008006" key="4">
    <source>
        <dbReference type="Google" id="ProtNLM"/>
    </source>
</evidence>
<keyword evidence="1" id="KW-1133">Transmembrane helix</keyword>
<dbReference type="EMBL" id="JADBDZ010000001">
    <property type="protein sequence ID" value="MBE1533844.1"/>
    <property type="molecule type" value="Genomic_DNA"/>
</dbReference>
<feature type="transmembrane region" description="Helical" evidence="1">
    <location>
        <begin position="103"/>
        <end position="123"/>
    </location>
</feature>
<dbReference type="Pfam" id="PF19853">
    <property type="entry name" value="DUF6328"/>
    <property type="match status" value="1"/>
</dbReference>
<keyword evidence="1" id="KW-0812">Transmembrane</keyword>
<comment type="caution">
    <text evidence="2">The sequence shown here is derived from an EMBL/GenBank/DDBJ whole genome shotgun (WGS) entry which is preliminary data.</text>
</comment>
<reference evidence="2 3" key="1">
    <citation type="submission" date="2020-10" db="EMBL/GenBank/DDBJ databases">
        <title>Sequencing the genomes of 1000 actinobacteria strains.</title>
        <authorList>
            <person name="Klenk H.-P."/>
        </authorList>
    </citation>
    <scope>NUCLEOTIDE SEQUENCE [LARGE SCALE GENOMIC DNA]</scope>
    <source>
        <strain evidence="2 3">DSM 46744</strain>
    </source>
</reference>
<protein>
    <recommendedName>
        <fullName evidence="4">Amine oxidase</fullName>
    </recommendedName>
</protein>
<organism evidence="2 3">
    <name type="scientific">Actinomadura algeriensis</name>
    <dbReference type="NCBI Taxonomy" id="1679523"/>
    <lineage>
        <taxon>Bacteria</taxon>
        <taxon>Bacillati</taxon>
        <taxon>Actinomycetota</taxon>
        <taxon>Actinomycetes</taxon>
        <taxon>Streptosporangiales</taxon>
        <taxon>Thermomonosporaceae</taxon>
        <taxon>Actinomadura</taxon>
    </lineage>
</organism>
<keyword evidence="3" id="KW-1185">Reference proteome</keyword>
<evidence type="ECO:0000313" key="3">
    <source>
        <dbReference type="Proteomes" id="UP000627838"/>
    </source>
</evidence>
<keyword evidence="1" id="KW-0472">Membrane</keyword>
<dbReference type="RefSeq" id="WP_192760320.1">
    <property type="nucleotide sequence ID" value="NZ_JADBDZ010000001.1"/>
</dbReference>
<feature type="transmembrane region" description="Helical" evidence="1">
    <location>
        <begin position="29"/>
        <end position="49"/>
    </location>
</feature>